<evidence type="ECO:0000256" key="1">
    <source>
        <dbReference type="SAM" id="MobiDB-lite"/>
    </source>
</evidence>
<feature type="domain" description="URB1 N-terminal" evidence="2">
    <location>
        <begin position="73"/>
        <end position="260"/>
    </location>
</feature>
<evidence type="ECO:0000259" key="2">
    <source>
        <dbReference type="Pfam" id="PF11707"/>
    </source>
</evidence>
<keyword evidence="4" id="KW-1185">Reference proteome</keyword>
<dbReference type="Proteomes" id="UP001516400">
    <property type="component" value="Unassembled WGS sequence"/>
</dbReference>
<dbReference type="PANTHER" id="PTHR13500">
    <property type="entry name" value="NUCLEOLAR PRERIBOSOMAL-ASSOCIATED PROTEIN 1"/>
    <property type="match status" value="1"/>
</dbReference>
<dbReference type="SUPFAM" id="SSF48371">
    <property type="entry name" value="ARM repeat"/>
    <property type="match status" value="1"/>
</dbReference>
<evidence type="ECO:0000313" key="3">
    <source>
        <dbReference type="EMBL" id="KAL3268215.1"/>
    </source>
</evidence>
<dbReference type="InterPro" id="IPR021714">
    <property type="entry name" value="URB1_N"/>
</dbReference>
<feature type="region of interest" description="Disordered" evidence="1">
    <location>
        <begin position="1"/>
        <end position="20"/>
    </location>
</feature>
<dbReference type="Pfam" id="PF11707">
    <property type="entry name" value="Npa1"/>
    <property type="match status" value="1"/>
</dbReference>
<dbReference type="InterPro" id="IPR039844">
    <property type="entry name" value="URB1"/>
</dbReference>
<dbReference type="EMBL" id="JABFTP020000021">
    <property type="protein sequence ID" value="KAL3268215.1"/>
    <property type="molecule type" value="Genomic_DNA"/>
</dbReference>
<reference evidence="3 4" key="1">
    <citation type="journal article" date="2021" name="BMC Biol.">
        <title>Horizontally acquired antibacterial genes associated with adaptive radiation of ladybird beetles.</title>
        <authorList>
            <person name="Li H.S."/>
            <person name="Tang X.F."/>
            <person name="Huang Y.H."/>
            <person name="Xu Z.Y."/>
            <person name="Chen M.L."/>
            <person name="Du X.Y."/>
            <person name="Qiu B.Y."/>
            <person name="Chen P.T."/>
            <person name="Zhang W."/>
            <person name="Slipinski A."/>
            <person name="Escalona H.E."/>
            <person name="Waterhouse R.M."/>
            <person name="Zwick A."/>
            <person name="Pang H."/>
        </authorList>
    </citation>
    <scope>NUCLEOTIDE SEQUENCE [LARGE SCALE GENOMIC DNA]</scope>
    <source>
        <strain evidence="3">SYSU2018</strain>
    </source>
</reference>
<accession>A0ABD2MPD9</accession>
<organism evidence="3 4">
    <name type="scientific">Cryptolaemus montrouzieri</name>
    <dbReference type="NCBI Taxonomy" id="559131"/>
    <lineage>
        <taxon>Eukaryota</taxon>
        <taxon>Metazoa</taxon>
        <taxon>Ecdysozoa</taxon>
        <taxon>Arthropoda</taxon>
        <taxon>Hexapoda</taxon>
        <taxon>Insecta</taxon>
        <taxon>Pterygota</taxon>
        <taxon>Neoptera</taxon>
        <taxon>Endopterygota</taxon>
        <taxon>Coleoptera</taxon>
        <taxon>Polyphaga</taxon>
        <taxon>Cucujiformia</taxon>
        <taxon>Coccinelloidea</taxon>
        <taxon>Coccinellidae</taxon>
        <taxon>Scymninae</taxon>
        <taxon>Scymnini</taxon>
        <taxon>Cryptolaemus</taxon>
    </lineage>
</organism>
<dbReference type="PANTHER" id="PTHR13500:SF0">
    <property type="entry name" value="NUCLEOLAR PRE-RIBOSOMAL-ASSOCIATED PROTEIN 1"/>
    <property type="match status" value="1"/>
</dbReference>
<name>A0ABD2MPD9_9CUCU</name>
<protein>
    <recommendedName>
        <fullName evidence="2">URB1 N-terminal domain-containing protein</fullName>
    </recommendedName>
</protein>
<sequence length="262" mass="30057">MEVDNPVTKNKNIEPSTQQPKKFRKFSAKEFRTLLQGDQKLIAIQGFLQQIRENTSQDCALEYLQKNGTIHELLQSMEQDSTLPPVLVFEVVNELLLKIISSKLNCRDAAYESCRYLLNTFITAVNKMLGLTSSNKERIVILKLLTTMVTFSSSLSKDILLHVNFNLTNLELLTKNTLENKTVRKHFVFFLTTMLIDIEYSTLALLLDKKGMLTSIIPGLQYDEVDTVCFILTTMRNYILENQFVSKTVKMKTFNTIVVKIL</sequence>
<feature type="compositionally biased region" description="Polar residues" evidence="1">
    <location>
        <begin position="7"/>
        <end position="20"/>
    </location>
</feature>
<evidence type="ECO:0000313" key="4">
    <source>
        <dbReference type="Proteomes" id="UP001516400"/>
    </source>
</evidence>
<dbReference type="InterPro" id="IPR016024">
    <property type="entry name" value="ARM-type_fold"/>
</dbReference>
<dbReference type="AlphaFoldDB" id="A0ABD2MPD9"/>
<comment type="caution">
    <text evidence="3">The sequence shown here is derived from an EMBL/GenBank/DDBJ whole genome shotgun (WGS) entry which is preliminary data.</text>
</comment>
<proteinExistence type="predicted"/>
<gene>
    <name evidence="3" type="ORF">HHI36_007339</name>
</gene>